<reference evidence="1 2" key="1">
    <citation type="submission" date="2024-09" db="EMBL/GenBank/DDBJ databases">
        <authorList>
            <person name="Sun Q."/>
            <person name="Mori K."/>
        </authorList>
    </citation>
    <scope>NUCLEOTIDE SEQUENCE [LARGE SCALE GENOMIC DNA]</scope>
    <source>
        <strain evidence="1 2">CCM 7609</strain>
    </source>
</reference>
<dbReference type="EMBL" id="JBHMFI010000023">
    <property type="protein sequence ID" value="MFB9075381.1"/>
    <property type="molecule type" value="Genomic_DNA"/>
</dbReference>
<evidence type="ECO:0000313" key="1">
    <source>
        <dbReference type="EMBL" id="MFB9075381.1"/>
    </source>
</evidence>
<comment type="caution">
    <text evidence="1">The sequence shown here is derived from an EMBL/GenBank/DDBJ whole genome shotgun (WGS) entry which is preliminary data.</text>
</comment>
<evidence type="ECO:0000313" key="2">
    <source>
        <dbReference type="Proteomes" id="UP001589575"/>
    </source>
</evidence>
<sequence>MGVLSLNAAHDHAATVDVEQGSPTTIPQRLIDSGGNRRISIEDDIPSGDRRFGGTGVRLLAKSLIHPAPLVQIVDPAETPRPQGLPKSGQWFAHLGVDPPFVGQSGMASFGHHGPWQSRGHRPGSGLPSRFRCSWRSAVWT</sequence>
<dbReference type="Proteomes" id="UP001589575">
    <property type="component" value="Unassembled WGS sequence"/>
</dbReference>
<proteinExistence type="predicted"/>
<accession>A0ABV5G904</accession>
<gene>
    <name evidence="1" type="ORF">ACFFX0_31145</name>
</gene>
<organism evidence="1 2">
    <name type="scientific">Citricoccus parietis</name>
    <dbReference type="NCBI Taxonomy" id="592307"/>
    <lineage>
        <taxon>Bacteria</taxon>
        <taxon>Bacillati</taxon>
        <taxon>Actinomycetota</taxon>
        <taxon>Actinomycetes</taxon>
        <taxon>Micrococcales</taxon>
        <taxon>Micrococcaceae</taxon>
        <taxon>Citricoccus</taxon>
    </lineage>
</organism>
<protein>
    <submittedName>
        <fullName evidence="1">Uncharacterized protein</fullName>
    </submittedName>
</protein>
<keyword evidence="2" id="KW-1185">Reference proteome</keyword>
<name>A0ABV5G904_9MICC</name>